<feature type="transmembrane region" description="Helical" evidence="7">
    <location>
        <begin position="333"/>
        <end position="362"/>
    </location>
</feature>
<evidence type="ECO:0000256" key="4">
    <source>
        <dbReference type="ARBA" id="ARBA00022989"/>
    </source>
</evidence>
<dbReference type="HOGENOM" id="CLU_004495_5_0_1"/>
<dbReference type="GO" id="GO:0022857">
    <property type="term" value="F:transmembrane transporter activity"/>
    <property type="evidence" value="ECO:0007669"/>
    <property type="project" value="InterPro"/>
</dbReference>
<dbReference type="Pfam" id="PF13520">
    <property type="entry name" value="AA_permease_2"/>
    <property type="match status" value="1"/>
</dbReference>
<gene>
    <name evidence="8" type="ORF">UCREL1_8622</name>
</gene>
<evidence type="ECO:0000256" key="1">
    <source>
        <dbReference type="ARBA" id="ARBA00004141"/>
    </source>
</evidence>
<dbReference type="KEGG" id="ela:UCREL1_8622"/>
<evidence type="ECO:0000313" key="9">
    <source>
        <dbReference type="Proteomes" id="UP000012174"/>
    </source>
</evidence>
<evidence type="ECO:0000256" key="7">
    <source>
        <dbReference type="SAM" id="Phobius"/>
    </source>
</evidence>
<feature type="transmembrane region" description="Helical" evidence="7">
    <location>
        <begin position="172"/>
        <end position="192"/>
    </location>
</feature>
<name>M7TCN6_EUTLA</name>
<feature type="transmembrane region" description="Helical" evidence="7">
    <location>
        <begin position="483"/>
        <end position="503"/>
    </location>
</feature>
<reference evidence="9" key="1">
    <citation type="journal article" date="2013" name="Genome Announc.">
        <title>Draft genome sequence of the grapevine dieback fungus Eutypa lata UCR-EL1.</title>
        <authorList>
            <person name="Blanco-Ulate B."/>
            <person name="Rolshausen P.E."/>
            <person name="Cantu D."/>
        </authorList>
    </citation>
    <scope>NUCLEOTIDE SEQUENCE [LARGE SCALE GENOMIC DNA]</scope>
    <source>
        <strain evidence="9">UCR-EL1</strain>
    </source>
</reference>
<keyword evidence="3 7" id="KW-0812">Transmembrane</keyword>
<dbReference type="PANTHER" id="PTHR45649:SF23">
    <property type="entry name" value="TRANSPORTER, PUTATIVE (EUROFUNG)-RELATED"/>
    <property type="match status" value="1"/>
</dbReference>
<evidence type="ECO:0000256" key="2">
    <source>
        <dbReference type="ARBA" id="ARBA00022448"/>
    </source>
</evidence>
<feature type="transmembrane region" description="Helical" evidence="7">
    <location>
        <begin position="409"/>
        <end position="430"/>
    </location>
</feature>
<dbReference type="EMBL" id="KB707075">
    <property type="protein sequence ID" value="EMR64445.1"/>
    <property type="molecule type" value="Genomic_DNA"/>
</dbReference>
<proteinExistence type="predicted"/>
<feature type="transmembrane region" description="Helical" evidence="7">
    <location>
        <begin position="77"/>
        <end position="97"/>
    </location>
</feature>
<sequence>MDVKSETSAPAMKRPSIADREGEVDSADELLASLGYAPELSRNRSTLQVAFMSFVLASIPYGLATTMYYPLVGGGPVTIIWGWVAVSLIIVCVAASLGEITSIYPTAGGVYYQSFMLAPVEYRRIAAWVCGWLYVVGNITITLSVNFATTLFLIGCINIFGTDEVPIIAGEAYQAFLIFLGITLLCNAVSSLCNRWLPWIDTFAIFWTFAGVIAIVITVLVVAKEGRREAAWVFGHFENNSGWTDGWSFMVGLLHAAYATSSTGMIISMCEEVREPATQVPKAMVMTIFINTFAGLLFMIPLIFVLPDIQVLILSAQPVPVIIKTAVGNSGGAFALLIPVLVLAFICGIGCTTAASRCVWAFSRDGAIPGSKLWSQVNHKLDVPFNAMMLSMVVQILLGLIYFGSTAAFNAFSGVGVICLTTSYATPIVISMLERRKTVSTAAFQLGKLGWICNIIAVSWSLLAIPLFCMPTTVPVVDSTTMNYASVVFVGFSVISLAWYVAWGRRNYSGPPT</sequence>
<dbReference type="PANTHER" id="PTHR45649">
    <property type="entry name" value="AMINO-ACID PERMEASE BAT1"/>
    <property type="match status" value="1"/>
</dbReference>
<feature type="transmembrane region" description="Helical" evidence="7">
    <location>
        <begin position="132"/>
        <end position="160"/>
    </location>
</feature>
<dbReference type="Proteomes" id="UP000012174">
    <property type="component" value="Unassembled WGS sequence"/>
</dbReference>
<organism evidence="8 9">
    <name type="scientific">Eutypa lata (strain UCR-EL1)</name>
    <name type="common">Grapevine dieback disease fungus</name>
    <name type="synonym">Eutypa armeniacae</name>
    <dbReference type="NCBI Taxonomy" id="1287681"/>
    <lineage>
        <taxon>Eukaryota</taxon>
        <taxon>Fungi</taxon>
        <taxon>Dikarya</taxon>
        <taxon>Ascomycota</taxon>
        <taxon>Pezizomycotina</taxon>
        <taxon>Sordariomycetes</taxon>
        <taxon>Xylariomycetidae</taxon>
        <taxon>Xylariales</taxon>
        <taxon>Diatrypaceae</taxon>
        <taxon>Eutypa</taxon>
    </lineage>
</organism>
<dbReference type="eggNOG" id="KOG1289">
    <property type="taxonomic scope" value="Eukaryota"/>
</dbReference>
<dbReference type="InterPro" id="IPR004840">
    <property type="entry name" value="Amino_acid_permease_CS"/>
</dbReference>
<dbReference type="PROSITE" id="PS00218">
    <property type="entry name" value="AMINO_ACID_PERMEASE_1"/>
    <property type="match status" value="1"/>
</dbReference>
<dbReference type="AlphaFoldDB" id="M7TCN6"/>
<feature type="region of interest" description="Disordered" evidence="6">
    <location>
        <begin position="1"/>
        <end position="21"/>
    </location>
</feature>
<feature type="transmembrane region" description="Helical" evidence="7">
    <location>
        <begin position="383"/>
        <end position="403"/>
    </location>
</feature>
<evidence type="ECO:0000256" key="6">
    <source>
        <dbReference type="SAM" id="MobiDB-lite"/>
    </source>
</evidence>
<dbReference type="OrthoDB" id="3900342at2759"/>
<keyword evidence="2" id="KW-0813">Transport</keyword>
<dbReference type="PIRSF" id="PIRSF006060">
    <property type="entry name" value="AA_transporter"/>
    <property type="match status" value="1"/>
</dbReference>
<accession>M7TCN6</accession>
<evidence type="ECO:0000256" key="3">
    <source>
        <dbReference type="ARBA" id="ARBA00022692"/>
    </source>
</evidence>
<keyword evidence="5 7" id="KW-0472">Membrane</keyword>
<dbReference type="OMA" id="AQLFCGN"/>
<evidence type="ECO:0000313" key="8">
    <source>
        <dbReference type="EMBL" id="EMR64445.1"/>
    </source>
</evidence>
<comment type="subcellular location">
    <subcellularLocation>
        <location evidence="1">Membrane</location>
        <topology evidence="1">Multi-pass membrane protein</topology>
    </subcellularLocation>
</comment>
<feature type="transmembrane region" description="Helical" evidence="7">
    <location>
        <begin position="247"/>
        <end position="267"/>
    </location>
</feature>
<evidence type="ECO:0000256" key="5">
    <source>
        <dbReference type="ARBA" id="ARBA00023136"/>
    </source>
</evidence>
<dbReference type="InterPro" id="IPR002293">
    <property type="entry name" value="AA/rel_permease1"/>
</dbReference>
<protein>
    <submittedName>
        <fullName evidence="8">Putative polyamine transporter tpo5 protein</fullName>
    </submittedName>
</protein>
<keyword evidence="9" id="KW-1185">Reference proteome</keyword>
<dbReference type="Gene3D" id="1.20.1740.10">
    <property type="entry name" value="Amino acid/polyamine transporter I"/>
    <property type="match status" value="1"/>
</dbReference>
<dbReference type="GO" id="GO:0006865">
    <property type="term" value="P:amino acid transport"/>
    <property type="evidence" value="ECO:0007669"/>
    <property type="project" value="InterPro"/>
</dbReference>
<feature type="transmembrane region" description="Helical" evidence="7">
    <location>
        <begin position="451"/>
        <end position="477"/>
    </location>
</feature>
<feature type="transmembrane region" description="Helical" evidence="7">
    <location>
        <begin position="204"/>
        <end position="223"/>
    </location>
</feature>
<feature type="transmembrane region" description="Helical" evidence="7">
    <location>
        <begin position="49"/>
        <end position="71"/>
    </location>
</feature>
<feature type="transmembrane region" description="Helical" evidence="7">
    <location>
        <begin position="288"/>
        <end position="313"/>
    </location>
</feature>
<dbReference type="GO" id="GO:0016020">
    <property type="term" value="C:membrane"/>
    <property type="evidence" value="ECO:0007669"/>
    <property type="project" value="UniProtKB-SubCell"/>
</dbReference>
<keyword evidence="4 7" id="KW-1133">Transmembrane helix</keyword>